<proteinExistence type="predicted"/>
<sequence>MSTAVVAVDVGELPSRRGHALGSCALGLWAPWSTPANVSGKQDNMTQDFVASPPSPSTCISSAAGRYSGAVDLNPPIPNRCSTFGISGIHRLAVDLKLSTTRLLFSLCSPATNWPSLIVAAGHHVVPNGSASFSTSSGSPRHHTHREGIQANHRGDGGGQHEEWRGHGGGEGPSRQTQTDPSETSEYWACPFYKFDPIRHWRCYRKYNLKRLADVKSHVMRVHLISELYCPNCFREFEDTQEWRQHCSHPVFACPQAQGPEALFPEDFDALGDVLATAQGLSEADKWYLMFDHIFPAADWRRPASPFVSLSFDEPLGIMRAYASRQEQLHRSILSVLQRHQVPLGGITGPNALQVDLVNAVLPMSAVAMATTPPYQRAVHPSQLGS</sequence>
<evidence type="ECO:0000313" key="3">
    <source>
        <dbReference type="Proteomes" id="UP001160390"/>
    </source>
</evidence>
<dbReference type="EMBL" id="CABFNP030000426">
    <property type="protein sequence ID" value="CAI6014195.1"/>
    <property type="molecule type" value="Genomic_DNA"/>
</dbReference>
<protein>
    <recommendedName>
        <fullName evidence="4">C2H2-type domain-containing protein</fullName>
    </recommendedName>
</protein>
<keyword evidence="3" id="KW-1185">Reference proteome</keyword>
<comment type="caution">
    <text evidence="2">The sequence shown here is derived from an EMBL/GenBank/DDBJ whole genome shotgun (WGS) entry which is preliminary data.</text>
</comment>
<reference evidence="2" key="1">
    <citation type="submission" date="2023-01" db="EMBL/GenBank/DDBJ databases">
        <authorList>
            <person name="Piombo E."/>
        </authorList>
    </citation>
    <scope>NUCLEOTIDE SEQUENCE</scope>
</reference>
<dbReference type="PANTHER" id="PTHR38166">
    <property type="entry name" value="C2H2-TYPE DOMAIN-CONTAINING PROTEIN-RELATED"/>
    <property type="match status" value="1"/>
</dbReference>
<gene>
    <name evidence="2" type="ORF">CCHLO57077_00011346</name>
</gene>
<evidence type="ECO:0000313" key="2">
    <source>
        <dbReference type="EMBL" id="CAI6014195.1"/>
    </source>
</evidence>
<evidence type="ECO:0000256" key="1">
    <source>
        <dbReference type="SAM" id="MobiDB-lite"/>
    </source>
</evidence>
<name>A0AA35LNS7_9HYPO</name>
<organism evidence="2 3">
    <name type="scientific">Clonostachys chloroleuca</name>
    <dbReference type="NCBI Taxonomy" id="1926264"/>
    <lineage>
        <taxon>Eukaryota</taxon>
        <taxon>Fungi</taxon>
        <taxon>Dikarya</taxon>
        <taxon>Ascomycota</taxon>
        <taxon>Pezizomycotina</taxon>
        <taxon>Sordariomycetes</taxon>
        <taxon>Hypocreomycetidae</taxon>
        <taxon>Hypocreales</taxon>
        <taxon>Bionectriaceae</taxon>
        <taxon>Clonostachys</taxon>
    </lineage>
</organism>
<feature type="region of interest" description="Disordered" evidence="1">
    <location>
        <begin position="130"/>
        <end position="183"/>
    </location>
</feature>
<feature type="compositionally biased region" description="Polar residues" evidence="1">
    <location>
        <begin position="174"/>
        <end position="183"/>
    </location>
</feature>
<feature type="compositionally biased region" description="Basic and acidic residues" evidence="1">
    <location>
        <begin position="153"/>
        <end position="168"/>
    </location>
</feature>
<evidence type="ECO:0008006" key="4">
    <source>
        <dbReference type="Google" id="ProtNLM"/>
    </source>
</evidence>
<feature type="compositionally biased region" description="Low complexity" evidence="1">
    <location>
        <begin position="130"/>
        <end position="139"/>
    </location>
</feature>
<dbReference type="AlphaFoldDB" id="A0AA35LNS7"/>
<dbReference type="Proteomes" id="UP001160390">
    <property type="component" value="Unassembled WGS sequence"/>
</dbReference>
<accession>A0AA35LNS7</accession>
<dbReference type="PANTHER" id="PTHR38166:SF1">
    <property type="entry name" value="C2H2-TYPE DOMAIN-CONTAINING PROTEIN"/>
    <property type="match status" value="1"/>
</dbReference>